<dbReference type="InterPro" id="IPR001547">
    <property type="entry name" value="Glyco_hydro_5"/>
</dbReference>
<evidence type="ECO:0000256" key="1">
    <source>
        <dbReference type="ARBA" id="ARBA00022801"/>
    </source>
</evidence>
<accession>G0GB31</accession>
<dbReference type="Gene3D" id="3.20.20.80">
    <property type="entry name" value="Glycosidases"/>
    <property type="match status" value="1"/>
</dbReference>
<dbReference type="GO" id="GO:0004553">
    <property type="term" value="F:hydrolase activity, hydrolyzing O-glycosyl compounds"/>
    <property type="evidence" value="ECO:0007669"/>
    <property type="project" value="InterPro"/>
</dbReference>
<sequence length="331" mass="37234">MKRKWIIVLAAVVVLAAGVGVGLSLATGGSVVDRHGMLQVRGNAICDAHGRRIQLRGMSLFWSQWSAPFWNPELVRNLARTWKVSLIRAAMGVENAYLTSNKYHKNLLIKVVDAAIEEGIYVIIDWHSHNIYLPQAEAFFAEMAERYGNVPNVIFEIYNEPDTETWDEIKAYAVRIIETIRSRGAKNLIVVGTPHWSQDVDVAADDPITGYENIAYTLHFYAGTHREELREKARYALSKGLPIFVTEWGTCEASGDGPIDVEESERWLAFLDEHMISWANWAMNDKRESASVLVFGASTTGPWPDDQLTESGRFVKAKIMEAPVRVGERVE</sequence>
<comment type="similarity">
    <text evidence="3">Belongs to the glycosyl hydrolase 5 (cellulase A) family.</text>
</comment>
<dbReference type="HOGENOM" id="CLU_012932_3_0_12"/>
<dbReference type="Proteomes" id="UP000007254">
    <property type="component" value="Chromosome"/>
</dbReference>
<dbReference type="PANTHER" id="PTHR34142">
    <property type="entry name" value="ENDO-BETA-1,4-GLUCANASE A"/>
    <property type="match status" value="1"/>
</dbReference>
<feature type="domain" description="Glycoside hydrolase family 5" evidence="4">
    <location>
        <begin position="46"/>
        <end position="286"/>
    </location>
</feature>
<dbReference type="AlphaFoldDB" id="G0GB31"/>
<dbReference type="PANTHER" id="PTHR34142:SF1">
    <property type="entry name" value="GLYCOSIDE HYDROLASE FAMILY 5 DOMAIN-CONTAINING PROTEIN"/>
    <property type="match status" value="1"/>
</dbReference>
<dbReference type="PROSITE" id="PS00659">
    <property type="entry name" value="GLYCOSYL_HYDROL_F5"/>
    <property type="match status" value="1"/>
</dbReference>
<dbReference type="InterPro" id="IPR018087">
    <property type="entry name" value="Glyco_hydro_5_CS"/>
</dbReference>
<proteinExistence type="inferred from homology"/>
<dbReference type="STRING" id="869211.Spith_0779"/>
<reference evidence="5 6" key="1">
    <citation type="submission" date="2011-06" db="EMBL/GenBank/DDBJ databases">
        <title>The complete genome of Spirochaeta thermophila DSM 6578.</title>
        <authorList>
            <consortium name="US DOE Joint Genome Institute (JGI-PGF)"/>
            <person name="Lucas S."/>
            <person name="Lapidus A."/>
            <person name="Bruce D."/>
            <person name="Goodwin L."/>
            <person name="Pitluck S."/>
            <person name="Peters L."/>
            <person name="Kyrpides N."/>
            <person name="Mavromatis K."/>
            <person name="Ivanova N."/>
            <person name="Mikailova N."/>
            <person name="Pagani I."/>
            <person name="Chertkov O."/>
            <person name="Detter J.C."/>
            <person name="Tapia R."/>
            <person name="Han C."/>
            <person name="Land M."/>
            <person name="Hauser L."/>
            <person name="Markowitz V."/>
            <person name="Cheng J.-F."/>
            <person name="Hugenholtz P."/>
            <person name="Woyke T."/>
            <person name="Wu D."/>
            <person name="Spring S."/>
            <person name="Merkhoffer B."/>
            <person name="Schneider S."/>
            <person name="Klenk H.-P."/>
            <person name="Eisen J.A."/>
        </authorList>
    </citation>
    <scope>NUCLEOTIDE SEQUENCE [LARGE SCALE GENOMIC DNA]</scope>
    <source>
        <strain evidence="6">ATCC 700085 / DSM 6578 / Z-1203</strain>
    </source>
</reference>
<evidence type="ECO:0000313" key="5">
    <source>
        <dbReference type="EMBL" id="AEJ61055.1"/>
    </source>
</evidence>
<dbReference type="EMBL" id="CP002903">
    <property type="protein sequence ID" value="AEJ61055.1"/>
    <property type="molecule type" value="Genomic_DNA"/>
</dbReference>
<evidence type="ECO:0000313" key="6">
    <source>
        <dbReference type="Proteomes" id="UP000007254"/>
    </source>
</evidence>
<dbReference type="RefSeq" id="WP_014624432.1">
    <property type="nucleotide sequence ID" value="NC_017583.1"/>
</dbReference>
<gene>
    <name evidence="5" type="ordered locus">Spith_0779</name>
</gene>
<protein>
    <submittedName>
        <fullName evidence="5">Glycoside hydrolase family 5</fullName>
    </submittedName>
</protein>
<evidence type="ECO:0000259" key="4">
    <source>
        <dbReference type="Pfam" id="PF00150"/>
    </source>
</evidence>
<keyword evidence="2 3" id="KW-0326">Glycosidase</keyword>
<dbReference type="OrthoDB" id="154460at2"/>
<dbReference type="Pfam" id="PF00150">
    <property type="entry name" value="Cellulase"/>
    <property type="match status" value="1"/>
</dbReference>
<organism evidence="5 6">
    <name type="scientific">Winmispira thermophila (strain ATCC 700085 / DSM 6578 / Z-1203)</name>
    <name type="common">Spirochaeta thermophila</name>
    <dbReference type="NCBI Taxonomy" id="869211"/>
    <lineage>
        <taxon>Bacteria</taxon>
        <taxon>Pseudomonadati</taxon>
        <taxon>Spirochaetota</taxon>
        <taxon>Spirochaetia</taxon>
        <taxon>Winmispirales</taxon>
        <taxon>Winmispiraceae</taxon>
        <taxon>Winmispira</taxon>
    </lineage>
</organism>
<dbReference type="GO" id="GO:0000272">
    <property type="term" value="P:polysaccharide catabolic process"/>
    <property type="evidence" value="ECO:0007669"/>
    <property type="project" value="InterPro"/>
</dbReference>
<keyword evidence="6" id="KW-1185">Reference proteome</keyword>
<dbReference type="SUPFAM" id="SSF51445">
    <property type="entry name" value="(Trans)glycosidases"/>
    <property type="match status" value="1"/>
</dbReference>
<evidence type="ECO:0000256" key="2">
    <source>
        <dbReference type="ARBA" id="ARBA00023295"/>
    </source>
</evidence>
<dbReference type="InterPro" id="IPR017853">
    <property type="entry name" value="GH"/>
</dbReference>
<keyword evidence="1 3" id="KW-0378">Hydrolase</keyword>
<dbReference type="KEGG" id="stq:Spith_0779"/>
<evidence type="ECO:0000256" key="3">
    <source>
        <dbReference type="RuleBase" id="RU361153"/>
    </source>
</evidence>
<name>G0GB31_WINT7</name>